<protein>
    <recommendedName>
        <fullName evidence="4">Vacuolar protein sorting 45</fullName>
    </recommendedName>
</protein>
<dbReference type="OrthoDB" id="6083018at2759"/>
<dbReference type="FunFam" id="3.40.50.2060:FF:000003">
    <property type="entry name" value="vacuolar protein sorting-associated protein 45 isoform X1"/>
    <property type="match status" value="1"/>
</dbReference>
<sequence length="311" mass="35475">MNVILAVKQYISKMIEGCGGGMKVLLMDRETTSIVSMVYAQSEILQKEVYLFERIDTAGREAMKHLNCIVFLRPTPENVDLLAQELRMPKYGLYFVYFSNVISKQDVKTLAEADDQEVVREVQEFYGDYIAVNPHLFSLNLVGCCQNLNWSPSMLSRTIQGLTAVLLSLKKCPMIRYQNSSEMARRLADSVRQVISKEAALFEFRKTDVPPVLLILDRRDDAVTPLLNQWTYQAMVHELLTISNNRINLSSIPGVSKDLQEVVLSAEHDEFYANNMYMNFGEIGSNIKELMEEFQKKSKSQAKVESIADMK</sequence>
<comment type="caution">
    <text evidence="2">The sequence shown here is derived from an EMBL/GenBank/DDBJ whole genome shotgun (WGS) entry which is preliminary data.</text>
</comment>
<dbReference type="InterPro" id="IPR043154">
    <property type="entry name" value="Sec-1-like_dom1"/>
</dbReference>
<reference evidence="2" key="1">
    <citation type="submission" date="2021-04" db="EMBL/GenBank/DDBJ databases">
        <authorList>
            <consortium name="Molecular Ecology Group"/>
        </authorList>
    </citation>
    <scope>NUCLEOTIDE SEQUENCE</scope>
</reference>
<accession>A0A8S3Z8Q7</accession>
<gene>
    <name evidence="2" type="ORF">CUNI_LOCUS11097</name>
</gene>
<dbReference type="InterPro" id="IPR036045">
    <property type="entry name" value="Sec1-like_sf"/>
</dbReference>
<proteinExistence type="inferred from homology"/>
<keyword evidence="3" id="KW-1185">Reference proteome</keyword>
<dbReference type="Gene3D" id="3.40.50.2060">
    <property type="match status" value="1"/>
</dbReference>
<dbReference type="AlphaFoldDB" id="A0A8S3Z8Q7"/>
<comment type="similarity">
    <text evidence="1">Belongs to the STXBP/unc-18/SEC1 family.</text>
</comment>
<organism evidence="2 3">
    <name type="scientific">Candidula unifasciata</name>
    <dbReference type="NCBI Taxonomy" id="100452"/>
    <lineage>
        <taxon>Eukaryota</taxon>
        <taxon>Metazoa</taxon>
        <taxon>Spiralia</taxon>
        <taxon>Lophotrochozoa</taxon>
        <taxon>Mollusca</taxon>
        <taxon>Gastropoda</taxon>
        <taxon>Heterobranchia</taxon>
        <taxon>Euthyneura</taxon>
        <taxon>Panpulmonata</taxon>
        <taxon>Eupulmonata</taxon>
        <taxon>Stylommatophora</taxon>
        <taxon>Helicina</taxon>
        <taxon>Helicoidea</taxon>
        <taxon>Geomitridae</taxon>
        <taxon>Candidula</taxon>
    </lineage>
</organism>
<dbReference type="PANTHER" id="PTHR11679">
    <property type="entry name" value="VESICLE PROTEIN SORTING-ASSOCIATED"/>
    <property type="match status" value="1"/>
</dbReference>
<dbReference type="InterPro" id="IPR027482">
    <property type="entry name" value="Sec1-like_dom2"/>
</dbReference>
<dbReference type="GO" id="GO:0016192">
    <property type="term" value="P:vesicle-mediated transport"/>
    <property type="evidence" value="ECO:0007669"/>
    <property type="project" value="InterPro"/>
</dbReference>
<dbReference type="Pfam" id="PF00995">
    <property type="entry name" value="Sec1"/>
    <property type="match status" value="1"/>
</dbReference>
<dbReference type="SUPFAM" id="SSF56815">
    <property type="entry name" value="Sec1/munc18-like (SM) proteins"/>
    <property type="match status" value="1"/>
</dbReference>
<evidence type="ECO:0008006" key="4">
    <source>
        <dbReference type="Google" id="ProtNLM"/>
    </source>
</evidence>
<evidence type="ECO:0000313" key="3">
    <source>
        <dbReference type="Proteomes" id="UP000678393"/>
    </source>
</evidence>
<dbReference type="InterPro" id="IPR001619">
    <property type="entry name" value="Sec1-like"/>
</dbReference>
<dbReference type="Gene3D" id="3.40.50.1910">
    <property type="match status" value="1"/>
</dbReference>
<dbReference type="Proteomes" id="UP000678393">
    <property type="component" value="Unassembled WGS sequence"/>
</dbReference>
<name>A0A8S3Z8Q7_9EUPU</name>
<feature type="non-terminal residue" evidence="2">
    <location>
        <position position="1"/>
    </location>
</feature>
<evidence type="ECO:0000313" key="2">
    <source>
        <dbReference type="EMBL" id="CAG5125539.1"/>
    </source>
</evidence>
<dbReference type="EMBL" id="CAJHNH020002090">
    <property type="protein sequence ID" value="CAG5125539.1"/>
    <property type="molecule type" value="Genomic_DNA"/>
</dbReference>
<evidence type="ECO:0000256" key="1">
    <source>
        <dbReference type="ARBA" id="ARBA00009884"/>
    </source>
</evidence>